<dbReference type="AlphaFoldDB" id="A0A919M553"/>
<evidence type="ECO:0000313" key="3">
    <source>
        <dbReference type="Proteomes" id="UP000619479"/>
    </source>
</evidence>
<keyword evidence="3" id="KW-1185">Reference proteome</keyword>
<keyword evidence="1" id="KW-0812">Transmembrane</keyword>
<accession>A0A919M553</accession>
<dbReference type="RefSeq" id="WP_203738469.1">
    <property type="nucleotide sequence ID" value="NZ_BAAAUC010000005.1"/>
</dbReference>
<name>A0A919M553_9ACTN</name>
<sequence>MDAYVAVVGDDVYGRLLDLRDWLNEENALRGAVRLVEAPAPAERLGPAGDALQIVAASAGSAFVAVLVAWLRTRVGAVKVVVTGRNGAKIELDAKTVKALDAAALSDLTRELLTAAGDAEPEDPGA</sequence>
<comment type="caution">
    <text evidence="2">The sequence shown here is derived from an EMBL/GenBank/DDBJ whole genome shotgun (WGS) entry which is preliminary data.</text>
</comment>
<dbReference type="Pfam" id="PF19953">
    <property type="entry name" value="EACC1"/>
    <property type="match status" value="1"/>
</dbReference>
<feature type="transmembrane region" description="Helical" evidence="1">
    <location>
        <begin position="51"/>
        <end position="71"/>
    </location>
</feature>
<evidence type="ECO:0000256" key="1">
    <source>
        <dbReference type="SAM" id="Phobius"/>
    </source>
</evidence>
<organism evidence="2 3">
    <name type="scientific">Actinoplanes cyaneus</name>
    <dbReference type="NCBI Taxonomy" id="52696"/>
    <lineage>
        <taxon>Bacteria</taxon>
        <taxon>Bacillati</taxon>
        <taxon>Actinomycetota</taxon>
        <taxon>Actinomycetes</taxon>
        <taxon>Micromonosporales</taxon>
        <taxon>Micromonosporaceae</taxon>
        <taxon>Actinoplanes</taxon>
    </lineage>
</organism>
<proteinExistence type="predicted"/>
<dbReference type="InterPro" id="IPR045428">
    <property type="entry name" value="EACC1"/>
</dbReference>
<dbReference type="EMBL" id="BOMH01000006">
    <property type="protein sequence ID" value="GID63004.1"/>
    <property type="molecule type" value="Genomic_DNA"/>
</dbReference>
<keyword evidence="1" id="KW-0472">Membrane</keyword>
<reference evidence="2" key="1">
    <citation type="submission" date="2021-01" db="EMBL/GenBank/DDBJ databases">
        <title>Whole genome shotgun sequence of Actinoplanes cyaneus NBRC 14990.</title>
        <authorList>
            <person name="Komaki H."/>
            <person name="Tamura T."/>
        </authorList>
    </citation>
    <scope>NUCLEOTIDE SEQUENCE</scope>
    <source>
        <strain evidence="2">NBRC 14990</strain>
    </source>
</reference>
<dbReference type="Proteomes" id="UP000619479">
    <property type="component" value="Unassembled WGS sequence"/>
</dbReference>
<evidence type="ECO:0000313" key="2">
    <source>
        <dbReference type="EMBL" id="GID63004.1"/>
    </source>
</evidence>
<protein>
    <submittedName>
        <fullName evidence="2">Uncharacterized protein</fullName>
    </submittedName>
</protein>
<gene>
    <name evidence="2" type="ORF">Acy02nite_08850</name>
</gene>
<keyword evidence="1" id="KW-1133">Transmembrane helix</keyword>